<protein>
    <submittedName>
        <fullName evidence="2">Uncharacterized protein</fullName>
    </submittedName>
</protein>
<evidence type="ECO:0000313" key="2">
    <source>
        <dbReference type="EMBL" id="KHJ69252.1"/>
    </source>
</evidence>
<organism evidence="2 3">
    <name type="scientific">Pantoea rodasii</name>
    <dbReference type="NCBI Taxonomy" id="1076549"/>
    <lineage>
        <taxon>Bacteria</taxon>
        <taxon>Pseudomonadati</taxon>
        <taxon>Pseudomonadota</taxon>
        <taxon>Gammaproteobacteria</taxon>
        <taxon>Enterobacterales</taxon>
        <taxon>Erwiniaceae</taxon>
        <taxon>Pantoea</taxon>
    </lineage>
</organism>
<dbReference type="EMBL" id="JTJJ01000019">
    <property type="protein sequence ID" value="KHJ69252.1"/>
    <property type="molecule type" value="Genomic_DNA"/>
</dbReference>
<gene>
    <name evidence="2" type="ORF">QU24_04845</name>
</gene>
<reference evidence="2 3" key="1">
    <citation type="submission" date="2014-11" db="EMBL/GenBank/DDBJ databases">
        <title>Genome sequencing of Pantoea rodasii ND03.</title>
        <authorList>
            <person name="Muhamad Yunos N.Y."/>
            <person name="Chan K.-G."/>
        </authorList>
    </citation>
    <scope>NUCLEOTIDE SEQUENCE [LARGE SCALE GENOMIC DNA]</scope>
    <source>
        <strain evidence="2 3">ND03</strain>
    </source>
</reference>
<dbReference type="Proteomes" id="UP000030853">
    <property type="component" value="Unassembled WGS sequence"/>
</dbReference>
<proteinExistence type="predicted"/>
<accession>A0A0B1RDF8</accession>
<evidence type="ECO:0000313" key="3">
    <source>
        <dbReference type="Proteomes" id="UP000030853"/>
    </source>
</evidence>
<sequence>MLYSKDMTGHAVIGEAAVNLAVREEEISVDALLTELNIMLKAEKTSSRSRRISDAISWLRDFRTAGARGGAGKKWMLSEADSHSAGGEAPIRLQADDEDEMR</sequence>
<dbReference type="AlphaFoldDB" id="A0A0B1RDF8"/>
<evidence type="ECO:0000256" key="1">
    <source>
        <dbReference type="SAM" id="MobiDB-lite"/>
    </source>
</evidence>
<name>A0A0B1RDF8_9GAMM</name>
<dbReference type="RefSeq" id="WP_039328824.1">
    <property type="nucleotide sequence ID" value="NZ_JTJJ01000019.1"/>
</dbReference>
<feature type="region of interest" description="Disordered" evidence="1">
    <location>
        <begin position="78"/>
        <end position="102"/>
    </location>
</feature>
<comment type="caution">
    <text evidence="2">The sequence shown here is derived from an EMBL/GenBank/DDBJ whole genome shotgun (WGS) entry which is preliminary data.</text>
</comment>